<keyword evidence="3" id="KW-1185">Reference proteome</keyword>
<name>A0A4Z2F0M0_9TELE</name>
<feature type="region of interest" description="Disordered" evidence="1">
    <location>
        <begin position="58"/>
        <end position="85"/>
    </location>
</feature>
<evidence type="ECO:0000256" key="1">
    <source>
        <dbReference type="SAM" id="MobiDB-lite"/>
    </source>
</evidence>
<sequence length="85" mass="9757">MLARIQEMRRYQAEANPQLLEGLHDLVARQTCSCGWPLLPMTHHRCRPIVSSDRKTFPSRHAQAHMHGSLVRSLYPDQGHREASS</sequence>
<evidence type="ECO:0000313" key="3">
    <source>
        <dbReference type="Proteomes" id="UP000314294"/>
    </source>
</evidence>
<comment type="caution">
    <text evidence="2">The sequence shown here is derived from an EMBL/GenBank/DDBJ whole genome shotgun (WGS) entry which is preliminary data.</text>
</comment>
<dbReference type="EMBL" id="SRLO01001966">
    <property type="protein sequence ID" value="TNN34420.1"/>
    <property type="molecule type" value="Genomic_DNA"/>
</dbReference>
<organism evidence="2 3">
    <name type="scientific">Liparis tanakae</name>
    <name type="common">Tanaka's snailfish</name>
    <dbReference type="NCBI Taxonomy" id="230148"/>
    <lineage>
        <taxon>Eukaryota</taxon>
        <taxon>Metazoa</taxon>
        <taxon>Chordata</taxon>
        <taxon>Craniata</taxon>
        <taxon>Vertebrata</taxon>
        <taxon>Euteleostomi</taxon>
        <taxon>Actinopterygii</taxon>
        <taxon>Neopterygii</taxon>
        <taxon>Teleostei</taxon>
        <taxon>Neoteleostei</taxon>
        <taxon>Acanthomorphata</taxon>
        <taxon>Eupercaria</taxon>
        <taxon>Perciformes</taxon>
        <taxon>Cottioidei</taxon>
        <taxon>Cottales</taxon>
        <taxon>Liparidae</taxon>
        <taxon>Liparis</taxon>
    </lineage>
</organism>
<accession>A0A4Z2F0M0</accession>
<gene>
    <name evidence="2" type="ORF">EYF80_055416</name>
</gene>
<proteinExistence type="predicted"/>
<evidence type="ECO:0000313" key="2">
    <source>
        <dbReference type="EMBL" id="TNN34420.1"/>
    </source>
</evidence>
<protein>
    <submittedName>
        <fullName evidence="2">Uncharacterized protein</fullName>
    </submittedName>
</protein>
<dbReference type="Proteomes" id="UP000314294">
    <property type="component" value="Unassembled WGS sequence"/>
</dbReference>
<reference evidence="2 3" key="1">
    <citation type="submission" date="2019-03" db="EMBL/GenBank/DDBJ databases">
        <title>First draft genome of Liparis tanakae, snailfish: a comprehensive survey of snailfish specific genes.</title>
        <authorList>
            <person name="Kim W."/>
            <person name="Song I."/>
            <person name="Jeong J.-H."/>
            <person name="Kim D."/>
            <person name="Kim S."/>
            <person name="Ryu S."/>
            <person name="Song J.Y."/>
            <person name="Lee S.K."/>
        </authorList>
    </citation>
    <scope>NUCLEOTIDE SEQUENCE [LARGE SCALE GENOMIC DNA]</scope>
    <source>
        <tissue evidence="2">Muscle</tissue>
    </source>
</reference>
<dbReference type="AlphaFoldDB" id="A0A4Z2F0M0"/>